<evidence type="ECO:0000313" key="1">
    <source>
        <dbReference type="EMBL" id="MFC4245812.1"/>
    </source>
</evidence>
<name>A0ABD5NV17_9EURY</name>
<dbReference type="AlphaFoldDB" id="A0ABD5NV17"/>
<dbReference type="GeneID" id="71855235"/>
<dbReference type="RefSeq" id="WP_246968745.1">
    <property type="nucleotide sequence ID" value="NZ_CP095397.1"/>
</dbReference>
<evidence type="ECO:0000313" key="2">
    <source>
        <dbReference type="Proteomes" id="UP001595821"/>
    </source>
</evidence>
<dbReference type="EMBL" id="JBHSDJ010000003">
    <property type="protein sequence ID" value="MFC4245812.1"/>
    <property type="molecule type" value="Genomic_DNA"/>
</dbReference>
<proteinExistence type="predicted"/>
<organism evidence="1 2">
    <name type="scientific">Natribaculum luteum</name>
    <dbReference type="NCBI Taxonomy" id="1586232"/>
    <lineage>
        <taxon>Archaea</taxon>
        <taxon>Methanobacteriati</taxon>
        <taxon>Methanobacteriota</taxon>
        <taxon>Stenosarchaea group</taxon>
        <taxon>Halobacteria</taxon>
        <taxon>Halobacteriales</taxon>
        <taxon>Natrialbaceae</taxon>
        <taxon>Natribaculum</taxon>
    </lineage>
</organism>
<gene>
    <name evidence="1" type="ORF">ACFOZ7_02130</name>
</gene>
<protein>
    <submittedName>
        <fullName evidence="1">Uncharacterized protein</fullName>
    </submittedName>
</protein>
<reference evidence="1 2" key="1">
    <citation type="journal article" date="2014" name="Int. J. Syst. Evol. Microbiol.">
        <title>Complete genome sequence of Corynebacterium casei LMG S-19264T (=DSM 44701T), isolated from a smear-ripened cheese.</title>
        <authorList>
            <consortium name="US DOE Joint Genome Institute (JGI-PGF)"/>
            <person name="Walter F."/>
            <person name="Albersmeier A."/>
            <person name="Kalinowski J."/>
            <person name="Ruckert C."/>
        </authorList>
    </citation>
    <scope>NUCLEOTIDE SEQUENCE [LARGE SCALE GENOMIC DNA]</scope>
    <source>
        <strain evidence="1 2">IBRC-M 10912</strain>
    </source>
</reference>
<dbReference type="Proteomes" id="UP001595821">
    <property type="component" value="Unassembled WGS sequence"/>
</dbReference>
<comment type="caution">
    <text evidence="1">The sequence shown here is derived from an EMBL/GenBank/DDBJ whole genome shotgun (WGS) entry which is preliminary data.</text>
</comment>
<sequence>MSSHEGCSHGATRPLRGKALIASLFDVDEDRIESLSWSLGHRVTVESDATRLFALDHRRSNRSLTAFEATDYTCILRLQTPIGREKFYGVAKTDLPEIPEDGDWVRTD</sequence>
<accession>A0ABD5NV17</accession>